<organism evidence="1">
    <name type="scientific">Ophidiomyces ophidiicola</name>
    <dbReference type="NCBI Taxonomy" id="1387563"/>
    <lineage>
        <taxon>Eukaryota</taxon>
        <taxon>Fungi</taxon>
        <taxon>Dikarya</taxon>
        <taxon>Ascomycota</taxon>
        <taxon>Pezizomycotina</taxon>
        <taxon>Eurotiomycetes</taxon>
        <taxon>Eurotiomycetidae</taxon>
        <taxon>Onygenales</taxon>
        <taxon>Onygenaceae</taxon>
        <taxon>Ophidiomyces</taxon>
    </lineage>
</organism>
<name>A0ACB8UY93_9EURO</name>
<evidence type="ECO:0000313" key="1">
    <source>
        <dbReference type="EMBL" id="KAI2388034.1"/>
    </source>
</evidence>
<accession>A0ACB8UY93</accession>
<dbReference type="EMBL" id="JALBCA010000034">
    <property type="protein sequence ID" value="KAI2388034.1"/>
    <property type="molecule type" value="Genomic_DNA"/>
</dbReference>
<proteinExistence type="predicted"/>
<sequence>MSQLDLDKAIDIAALSVPQLQSLQSQLNSEIEHLAVSHAKLRSAQSKFRECIRSMNDSLARNNSSISKVDENRILVPLTNSLYVRGHLAGKEKVILDIGTGFYVEKSIAKATLFYDGKVEALHGNLRDLEKVLQAKSTNIRIIEDVLRQKLLASESISAEDVAGL</sequence>
<reference evidence="1" key="1">
    <citation type="journal article" date="2022" name="bioRxiv">
        <title>Population genetic analysis of Ophidiomyces ophidiicola, the causative agent of snake fungal disease, indicates recent introductions to the USA.</title>
        <authorList>
            <person name="Ladner J.T."/>
            <person name="Palmer J.M."/>
            <person name="Ettinger C.L."/>
            <person name="Stajich J.E."/>
            <person name="Farrell T.M."/>
            <person name="Glorioso B.M."/>
            <person name="Lawson B."/>
            <person name="Price S.J."/>
            <person name="Stengle A.G."/>
            <person name="Grear D.A."/>
            <person name="Lorch J.M."/>
        </authorList>
    </citation>
    <scope>NUCLEOTIDE SEQUENCE</scope>
    <source>
        <strain evidence="1">NWHC 24266-5</strain>
    </source>
</reference>
<comment type="caution">
    <text evidence="1">The sequence shown here is derived from an EMBL/GenBank/DDBJ whole genome shotgun (WGS) entry which is preliminary data.</text>
</comment>
<gene>
    <name evidence="1" type="primary">GIM5</name>
    <name evidence="1" type="ORF">LOY88_002831</name>
</gene>
<protein>
    <submittedName>
        <fullName evidence="1">Subunit of tubulin prefoldin</fullName>
    </submittedName>
</protein>